<keyword evidence="1" id="KW-1133">Transmembrane helix</keyword>
<sequence>MNLETIQAGLAAGVGGVLFTLAFAFNSRLHRSLHSPLAASAISFTISFVFVGSLVGLWGQWNITPLGQAPWWAFLGGATGSCSIILSLLALPRIGLVALGIAIVFGQLGFSLLIEQFGLTTIVRGVLGTKEILGLGLILVAVVLIQSQREAAPTAESKAESIPEDRVKELN</sequence>
<feature type="transmembrane region" description="Helical" evidence="1">
    <location>
        <begin position="126"/>
        <end position="145"/>
    </location>
</feature>
<keyword evidence="1" id="KW-0812">Transmembrane</keyword>
<feature type="transmembrane region" description="Helical" evidence="1">
    <location>
        <begin position="37"/>
        <end position="59"/>
    </location>
</feature>
<gene>
    <name evidence="2" type="ORF">JX360_09050</name>
</gene>
<accession>A0ABT0CBA6</accession>
<keyword evidence="3" id="KW-1185">Reference proteome</keyword>
<dbReference type="RefSeq" id="WP_244350327.1">
    <property type="nucleotide sequence ID" value="NZ_JAFIRA010000020.1"/>
</dbReference>
<comment type="caution">
    <text evidence="2">The sequence shown here is derived from an EMBL/GenBank/DDBJ whole genome shotgun (WGS) entry which is preliminary data.</text>
</comment>
<evidence type="ECO:0000313" key="3">
    <source>
        <dbReference type="Proteomes" id="UP000830835"/>
    </source>
</evidence>
<organism evidence="2 3">
    <name type="scientific">Thermostichus vulcanus str. 'Rupite'</name>
    <dbReference type="NCBI Taxonomy" id="2813851"/>
    <lineage>
        <taxon>Bacteria</taxon>
        <taxon>Bacillati</taxon>
        <taxon>Cyanobacteriota</taxon>
        <taxon>Cyanophyceae</taxon>
        <taxon>Thermostichales</taxon>
        <taxon>Thermostichaceae</taxon>
        <taxon>Thermostichus</taxon>
    </lineage>
</organism>
<dbReference type="Pfam" id="PF04657">
    <property type="entry name" value="DMT_YdcZ"/>
    <property type="match status" value="1"/>
</dbReference>
<dbReference type="EMBL" id="JAFIRA010000020">
    <property type="protein sequence ID" value="MCJ2543050.1"/>
    <property type="molecule type" value="Genomic_DNA"/>
</dbReference>
<dbReference type="InterPro" id="IPR006750">
    <property type="entry name" value="YdcZ"/>
</dbReference>
<keyword evidence="1" id="KW-0472">Membrane</keyword>
<feature type="transmembrane region" description="Helical" evidence="1">
    <location>
        <begin position="71"/>
        <end position="89"/>
    </location>
</feature>
<name>A0ABT0CBA6_THEVL</name>
<proteinExistence type="predicted"/>
<reference evidence="2" key="1">
    <citation type="submission" date="2021-02" db="EMBL/GenBank/DDBJ databases">
        <title>The CRISPR/cas machinery reduction and long-range gene transfer in the hot spring cyanobacterium Synechococcus.</title>
        <authorList>
            <person name="Dvorak P."/>
            <person name="Jahodarova E."/>
            <person name="Hasler P."/>
            <person name="Poulickova A."/>
        </authorList>
    </citation>
    <scope>NUCLEOTIDE SEQUENCE</scope>
    <source>
        <strain evidence="2">Rupite</strain>
    </source>
</reference>
<feature type="transmembrane region" description="Helical" evidence="1">
    <location>
        <begin position="6"/>
        <end position="25"/>
    </location>
</feature>
<dbReference type="Proteomes" id="UP000830835">
    <property type="component" value="Unassembled WGS sequence"/>
</dbReference>
<evidence type="ECO:0000313" key="2">
    <source>
        <dbReference type="EMBL" id="MCJ2543050.1"/>
    </source>
</evidence>
<evidence type="ECO:0000256" key="1">
    <source>
        <dbReference type="SAM" id="Phobius"/>
    </source>
</evidence>
<protein>
    <submittedName>
        <fullName evidence="2">DMT family transporter</fullName>
    </submittedName>
</protein>
<dbReference type="PANTHER" id="PTHR34821:SF2">
    <property type="entry name" value="INNER MEMBRANE PROTEIN YDCZ"/>
    <property type="match status" value="1"/>
</dbReference>
<dbReference type="PANTHER" id="PTHR34821">
    <property type="entry name" value="INNER MEMBRANE PROTEIN YDCZ"/>
    <property type="match status" value="1"/>
</dbReference>
<feature type="transmembrane region" description="Helical" evidence="1">
    <location>
        <begin position="96"/>
        <end position="114"/>
    </location>
</feature>